<proteinExistence type="predicted"/>
<dbReference type="BioCyc" id="DPIE1322246:BN4_RS13145-MONOMER"/>
<dbReference type="STRING" id="1322246.BN4_12619"/>
<reference evidence="1 2" key="1">
    <citation type="journal article" date="2013" name="PLoS ONE">
        <title>The first genomic and proteomic characterization of a deep-sea sulfate reducer: insights into the piezophilic lifestyle of Desulfovibrio piezophilus.</title>
        <authorList>
            <person name="Pradel N."/>
            <person name="Ji B."/>
            <person name="Gimenez G."/>
            <person name="Talla E."/>
            <person name="Lenoble P."/>
            <person name="Garel M."/>
            <person name="Tamburini C."/>
            <person name="Fourquet P."/>
            <person name="Lebrun R."/>
            <person name="Bertin P."/>
            <person name="Denis Y."/>
            <person name="Pophillat M."/>
            <person name="Barbe V."/>
            <person name="Ollivier B."/>
            <person name="Dolla A."/>
        </authorList>
    </citation>
    <scope>NUCLEOTIDE SEQUENCE [LARGE SCALE GENOMIC DNA]</scope>
    <source>
        <strain evidence="2">DSM 10523 / SB164P1</strain>
    </source>
</reference>
<gene>
    <name evidence="1" type="ordered locus">BN4_12619</name>
</gene>
<dbReference type="RefSeq" id="WP_015415895.1">
    <property type="nucleotide sequence ID" value="NC_020409.1"/>
</dbReference>
<dbReference type="HOGENOM" id="CLU_1287109_0_0_7"/>
<organism evidence="1 2">
    <name type="scientific">Pseudodesulfovibrio piezophilus (strain DSM 21447 / JCM 15486 / C1TLV30)</name>
    <name type="common">Desulfovibrio piezophilus</name>
    <dbReference type="NCBI Taxonomy" id="1322246"/>
    <lineage>
        <taxon>Bacteria</taxon>
        <taxon>Pseudomonadati</taxon>
        <taxon>Thermodesulfobacteriota</taxon>
        <taxon>Desulfovibrionia</taxon>
        <taxon>Desulfovibrionales</taxon>
        <taxon>Desulfovibrionaceae</taxon>
    </lineage>
</organism>
<accession>M1WTS1</accession>
<dbReference type="AlphaFoldDB" id="M1WTS1"/>
<keyword evidence="2" id="KW-1185">Reference proteome</keyword>
<reference evidence="2" key="2">
    <citation type="journal article" date="2013" name="Stand. Genomic Sci.">
        <title>Complete genome sequence of Desulfocapsa sulfexigens, a marine deltaproteobacterium specialized in disproportionating inorganic sulfur compounds.</title>
        <authorList>
            <person name="Finster K.W."/>
            <person name="Kjeldsen K.U."/>
            <person name="Kube M."/>
            <person name="Reinhardt R."/>
            <person name="Mussmann M."/>
            <person name="Amann R."/>
            <person name="Schreiber L."/>
        </authorList>
    </citation>
    <scope>NUCLEOTIDE SEQUENCE [LARGE SCALE GENOMIC DNA]</scope>
    <source>
        <strain evidence="2">DSM 10523 / SB164P1</strain>
    </source>
</reference>
<evidence type="ECO:0000313" key="2">
    <source>
        <dbReference type="Proteomes" id="UP000011724"/>
    </source>
</evidence>
<dbReference type="KEGG" id="dpi:BN4_12619"/>
<dbReference type="EMBL" id="FO203427">
    <property type="protein sequence ID" value="CCH49852.1"/>
    <property type="molecule type" value="Genomic_DNA"/>
</dbReference>
<dbReference type="Proteomes" id="UP000011724">
    <property type="component" value="Chromosome"/>
</dbReference>
<dbReference type="PATRIC" id="fig|879567.3.peg.2805"/>
<protein>
    <submittedName>
        <fullName evidence="1">Uncharacterized protein</fullName>
    </submittedName>
</protein>
<name>M1WTS1_PSEP2</name>
<sequence>MGSGKLPVRAHYEGEYDEEYQIVLNAFEECDIQLSSADEQRLSRLVRSWVSRKEDKKLIYGEKKRQDRVAELSSFESVHNQFESRLIACREDDHIRVALGMSASDYDSVFVSLDRVRAAIRCAQDNLYSVGKGVTLWLEQEIIIGMERFYYETTGKNAHSNFTKRNREHEEWHGEFHYIFWQTLVALGCDMPKEHRMKQLLSEPQTMTGKETLE</sequence>
<evidence type="ECO:0000313" key="1">
    <source>
        <dbReference type="EMBL" id="CCH49852.1"/>
    </source>
</evidence>